<dbReference type="InterPro" id="IPR050628">
    <property type="entry name" value="SNF2_RAD54_helicase_TF"/>
</dbReference>
<dbReference type="GO" id="GO:0016787">
    <property type="term" value="F:hydrolase activity"/>
    <property type="evidence" value="ECO:0007669"/>
    <property type="project" value="UniProtKB-KW"/>
</dbReference>
<dbReference type="InterPro" id="IPR000330">
    <property type="entry name" value="SNF2_N"/>
</dbReference>
<dbReference type="PROSITE" id="PS51194">
    <property type="entry name" value="HELICASE_CTER"/>
    <property type="match status" value="1"/>
</dbReference>
<keyword evidence="3" id="KW-0067">ATP-binding</keyword>
<evidence type="ECO:0000259" key="7">
    <source>
        <dbReference type="PROSITE" id="PS51192"/>
    </source>
</evidence>
<dbReference type="SMART" id="SM00487">
    <property type="entry name" value="DEXDc"/>
    <property type="match status" value="1"/>
</dbReference>
<dbReference type="GO" id="GO:0005524">
    <property type="term" value="F:ATP binding"/>
    <property type="evidence" value="ECO:0007669"/>
    <property type="project" value="UniProtKB-KW"/>
</dbReference>
<dbReference type="InterPro" id="IPR027417">
    <property type="entry name" value="P-loop_NTPase"/>
</dbReference>
<dbReference type="InterPro" id="IPR049730">
    <property type="entry name" value="SNF2/RAD54-like_C"/>
</dbReference>
<dbReference type="PROSITE" id="PS51192">
    <property type="entry name" value="HELICASE_ATP_BIND_1"/>
    <property type="match status" value="1"/>
</dbReference>
<feature type="compositionally biased region" description="Basic and acidic residues" evidence="5">
    <location>
        <begin position="31"/>
        <end position="42"/>
    </location>
</feature>
<keyword evidence="4" id="KW-0862">Zinc</keyword>
<dbReference type="InterPro" id="IPR014001">
    <property type="entry name" value="Helicase_ATP-bd"/>
</dbReference>
<name>A0AAJ0FD50_9PEZI</name>
<evidence type="ECO:0000256" key="5">
    <source>
        <dbReference type="SAM" id="MobiDB-lite"/>
    </source>
</evidence>
<dbReference type="CDD" id="cd18793">
    <property type="entry name" value="SF2_C_SNF"/>
    <property type="match status" value="1"/>
</dbReference>
<keyword evidence="4" id="KW-0863">Zinc-finger</keyword>
<dbReference type="AlphaFoldDB" id="A0AAJ0FD50"/>
<accession>A0AAJ0FD50</accession>
<dbReference type="Proteomes" id="UP001239445">
    <property type="component" value="Unassembled WGS sequence"/>
</dbReference>
<evidence type="ECO:0000256" key="3">
    <source>
        <dbReference type="ARBA" id="ARBA00022840"/>
    </source>
</evidence>
<comment type="caution">
    <text evidence="9">The sequence shown here is derived from an EMBL/GenBank/DDBJ whole genome shotgun (WGS) entry which is preliminary data.</text>
</comment>
<keyword evidence="1" id="KW-0547">Nucleotide-binding</keyword>
<evidence type="ECO:0000259" key="6">
    <source>
        <dbReference type="PROSITE" id="PS50089"/>
    </source>
</evidence>
<dbReference type="GO" id="GO:0006281">
    <property type="term" value="P:DNA repair"/>
    <property type="evidence" value="ECO:0007669"/>
    <property type="project" value="TreeGrafter"/>
</dbReference>
<dbReference type="Gene3D" id="3.40.50.10810">
    <property type="entry name" value="Tandem AAA-ATPase domain"/>
    <property type="match status" value="1"/>
</dbReference>
<dbReference type="GO" id="GO:0008094">
    <property type="term" value="F:ATP-dependent activity, acting on DNA"/>
    <property type="evidence" value="ECO:0007669"/>
    <property type="project" value="TreeGrafter"/>
</dbReference>
<dbReference type="PROSITE" id="PS50089">
    <property type="entry name" value="ZF_RING_2"/>
    <property type="match status" value="1"/>
</dbReference>
<keyword evidence="4" id="KW-0479">Metal-binding</keyword>
<dbReference type="GO" id="GO:0005634">
    <property type="term" value="C:nucleus"/>
    <property type="evidence" value="ECO:0007669"/>
    <property type="project" value="TreeGrafter"/>
</dbReference>
<feature type="domain" description="Helicase ATP-binding" evidence="7">
    <location>
        <begin position="498"/>
        <end position="675"/>
    </location>
</feature>
<dbReference type="SMART" id="SM00490">
    <property type="entry name" value="HELICc"/>
    <property type="match status" value="1"/>
</dbReference>
<evidence type="ECO:0000256" key="1">
    <source>
        <dbReference type="ARBA" id="ARBA00022741"/>
    </source>
</evidence>
<gene>
    <name evidence="9" type="ORF">QBC47DRAFT_370856</name>
</gene>
<feature type="domain" description="RING-type" evidence="6">
    <location>
        <begin position="807"/>
        <end position="855"/>
    </location>
</feature>
<dbReference type="PANTHER" id="PTHR45626">
    <property type="entry name" value="TRANSCRIPTION TERMINATION FACTOR 2-RELATED"/>
    <property type="match status" value="1"/>
</dbReference>
<dbReference type="CDD" id="cd18008">
    <property type="entry name" value="DEXDc_SHPRH-like"/>
    <property type="match status" value="1"/>
</dbReference>
<keyword evidence="10" id="KW-1185">Reference proteome</keyword>
<protein>
    <submittedName>
        <fullName evidence="9">SNF2 family N-terminal domain-containing protein</fullName>
    </submittedName>
</protein>
<organism evidence="9 10">
    <name type="scientific">Echria macrotheca</name>
    <dbReference type="NCBI Taxonomy" id="438768"/>
    <lineage>
        <taxon>Eukaryota</taxon>
        <taxon>Fungi</taxon>
        <taxon>Dikarya</taxon>
        <taxon>Ascomycota</taxon>
        <taxon>Pezizomycotina</taxon>
        <taxon>Sordariomycetes</taxon>
        <taxon>Sordariomycetidae</taxon>
        <taxon>Sordariales</taxon>
        <taxon>Schizotheciaceae</taxon>
        <taxon>Echria</taxon>
    </lineage>
</organism>
<dbReference type="Pfam" id="PF00176">
    <property type="entry name" value="SNF2-rel_dom"/>
    <property type="match status" value="1"/>
</dbReference>
<dbReference type="Pfam" id="PF00271">
    <property type="entry name" value="Helicase_C"/>
    <property type="match status" value="1"/>
</dbReference>
<evidence type="ECO:0000313" key="10">
    <source>
        <dbReference type="Proteomes" id="UP001239445"/>
    </source>
</evidence>
<dbReference type="GO" id="GO:0008270">
    <property type="term" value="F:zinc ion binding"/>
    <property type="evidence" value="ECO:0007669"/>
    <property type="project" value="UniProtKB-KW"/>
</dbReference>
<dbReference type="PANTHER" id="PTHR45626:SF52">
    <property type="entry name" value="SINGLE-STRANDED DNA-DEPENDENT ATPASE (EUROFUNG)"/>
    <property type="match status" value="1"/>
</dbReference>
<evidence type="ECO:0000256" key="2">
    <source>
        <dbReference type="ARBA" id="ARBA00022801"/>
    </source>
</evidence>
<feature type="domain" description="Helicase C-terminal" evidence="8">
    <location>
        <begin position="881"/>
        <end position="1043"/>
    </location>
</feature>
<evidence type="ECO:0000259" key="8">
    <source>
        <dbReference type="PROSITE" id="PS51194"/>
    </source>
</evidence>
<dbReference type="InterPro" id="IPR001650">
    <property type="entry name" value="Helicase_C-like"/>
</dbReference>
<dbReference type="Gene3D" id="3.40.50.300">
    <property type="entry name" value="P-loop containing nucleotide triphosphate hydrolases"/>
    <property type="match status" value="1"/>
</dbReference>
<feature type="region of interest" description="Disordered" evidence="5">
    <location>
        <begin position="23"/>
        <end position="42"/>
    </location>
</feature>
<evidence type="ECO:0000256" key="4">
    <source>
        <dbReference type="PROSITE-ProRule" id="PRU00175"/>
    </source>
</evidence>
<evidence type="ECO:0000313" key="9">
    <source>
        <dbReference type="EMBL" id="KAK1758998.1"/>
    </source>
</evidence>
<sequence length="1061" mass="118086">MEWPDQDENPEWCWPLLSKRPVDEALEPDEDRSTQRTHESRTLPKRLCTPVARYIQEPVFQDSQQSLCYEMATATPTVDWVQGGGVATQSETEWFMSGGSTEFGLWGASVPLLTLETADTPESPSAAIDFTVGASDFTSQWYPGDDISQQAISSQNLTFASGPMPSVGSGLLEIDYKTGSLNLEIGTGTFQAGIRPQMMDAQFDLEFGQDFGADYATSGIVKVDSSAGCELDMDVVEGDDEAVEGTTAEMRPSHPVKESTANEEGSSAHFVPDTCFGLLIIEDFQLCERFAKDQTSKEVGLDLHGQLVIVRVLESKEYAGQVRQASALPLAALLADSTIKLSATLKSPTVLEVILYGSGTRADAIGEMLLDHDHFLQQPDSFDESTTYINPQRLVQDDYDEEPIEVEQSVRPATLSARTKSKVTELLDLASGPTVFRAVQVSEMLKTPLREHQLKALAMMVEKESGVLRGAEFTPVWVDETEGTSTRFLNTITGRRIYHKPRISLGGLLADDMGLGKTLSMLALIAGSLARHGTGSRAKAQATLIVAPLSTLTAWQEQIKRHFKKDSLRFTVYQGSLRQKDAKILSSLDVVLTTYDTIRVEHIQREESEKIRGAIHSILWHRVVLDEAHVIQNRSSKRFQAVYALQARHRWCLTGTPIQNRLEDLGSLVEFLRVDPFDNPAAFRRIFMDAINEQKSKGWEHLRALVRAISLRRTKAALEQEIALPPKREITCSVFFDEDERRVYDLIKRRFRMAISTGGGQLNAFQLILRLRQICNHGVDLLPANLRDWLELASQYSFPTAIRPEICEACGRPPQIMDQEFLEGSSCGHQVCGSCRREPEDDLDRAWTPDCPICQREQLSVQSQGYLPISGDSPCYQPSSKVKVLLQNLERDRHAATAFGVPPEKSVVFSAWTGMLDLIGKALSARNITFQRVDGSKTFGQRCNALGEFRRDESCSVLLATLGSAAVGLDLTMATRVHLVEPGWNPMLEKQAFDRVHRIGQTRQVEKIRYVVEESDSVELYMLQRQKLKLSLIEASVGEDSLRCQEAIKDVVKDMGVILGS</sequence>
<dbReference type="EMBL" id="MU839828">
    <property type="protein sequence ID" value="KAK1758998.1"/>
    <property type="molecule type" value="Genomic_DNA"/>
</dbReference>
<keyword evidence="2" id="KW-0378">Hydrolase</keyword>
<dbReference type="InterPro" id="IPR038718">
    <property type="entry name" value="SNF2-like_sf"/>
</dbReference>
<feature type="region of interest" description="Disordered" evidence="5">
    <location>
        <begin position="245"/>
        <end position="264"/>
    </location>
</feature>
<dbReference type="SUPFAM" id="SSF52540">
    <property type="entry name" value="P-loop containing nucleoside triphosphate hydrolases"/>
    <property type="match status" value="2"/>
</dbReference>
<dbReference type="InterPro" id="IPR001841">
    <property type="entry name" value="Znf_RING"/>
</dbReference>
<proteinExistence type="predicted"/>
<reference evidence="9" key="1">
    <citation type="submission" date="2023-06" db="EMBL/GenBank/DDBJ databases">
        <title>Genome-scale phylogeny and comparative genomics of the fungal order Sordariales.</title>
        <authorList>
            <consortium name="Lawrence Berkeley National Laboratory"/>
            <person name="Hensen N."/>
            <person name="Bonometti L."/>
            <person name="Westerberg I."/>
            <person name="Brannstrom I.O."/>
            <person name="Guillou S."/>
            <person name="Cros-Aarteil S."/>
            <person name="Calhoun S."/>
            <person name="Haridas S."/>
            <person name="Kuo A."/>
            <person name="Mondo S."/>
            <person name="Pangilinan J."/>
            <person name="Riley R."/>
            <person name="Labutti K."/>
            <person name="Andreopoulos B."/>
            <person name="Lipzen A."/>
            <person name="Chen C."/>
            <person name="Yanf M."/>
            <person name="Daum C."/>
            <person name="Ng V."/>
            <person name="Clum A."/>
            <person name="Steindorff A."/>
            <person name="Ohm R."/>
            <person name="Martin F."/>
            <person name="Silar P."/>
            <person name="Natvig D."/>
            <person name="Lalanne C."/>
            <person name="Gautier V."/>
            <person name="Ament-Velasquez S.L."/>
            <person name="Kruys A."/>
            <person name="Hutchinson M.I."/>
            <person name="Powell A.J."/>
            <person name="Barry K."/>
            <person name="Miller A.N."/>
            <person name="Grigoriev I.V."/>
            <person name="Debuchy R."/>
            <person name="Gladieux P."/>
            <person name="Thoren M.H."/>
            <person name="Johannesson H."/>
        </authorList>
    </citation>
    <scope>NUCLEOTIDE SEQUENCE</scope>
    <source>
        <strain evidence="9">PSN4</strain>
    </source>
</reference>